<keyword evidence="2" id="KW-0813">Transport</keyword>
<evidence type="ECO:0000256" key="1">
    <source>
        <dbReference type="ARBA" id="ARBA00004141"/>
    </source>
</evidence>
<evidence type="ECO:0000259" key="8">
    <source>
        <dbReference type="PROSITE" id="PS50850"/>
    </source>
</evidence>
<feature type="transmembrane region" description="Helical" evidence="7">
    <location>
        <begin position="487"/>
        <end position="506"/>
    </location>
</feature>
<dbReference type="PANTHER" id="PTHR23502">
    <property type="entry name" value="MAJOR FACILITATOR SUPERFAMILY"/>
    <property type="match status" value="1"/>
</dbReference>
<proteinExistence type="predicted"/>
<feature type="transmembrane region" description="Helical" evidence="7">
    <location>
        <begin position="301"/>
        <end position="318"/>
    </location>
</feature>
<evidence type="ECO:0000256" key="5">
    <source>
        <dbReference type="ARBA" id="ARBA00023136"/>
    </source>
</evidence>
<dbReference type="SUPFAM" id="SSF103473">
    <property type="entry name" value="MFS general substrate transporter"/>
    <property type="match status" value="1"/>
</dbReference>
<accession>A0A9W9FRJ0</accession>
<dbReference type="Gene3D" id="1.20.1720.10">
    <property type="entry name" value="Multidrug resistance protein D"/>
    <property type="match status" value="1"/>
</dbReference>
<dbReference type="GeneID" id="81392124"/>
<dbReference type="PANTHER" id="PTHR23502:SF26">
    <property type="entry name" value="MAJOR FACILITATOR SUPERFAMILY (MFS) PROFILE DOMAIN-CONTAINING PROTEIN"/>
    <property type="match status" value="1"/>
</dbReference>
<dbReference type="InterPro" id="IPR020846">
    <property type="entry name" value="MFS_dom"/>
</dbReference>
<name>A0A9W9FRJ0_9EURO</name>
<dbReference type="Proteomes" id="UP001141434">
    <property type="component" value="Unassembled WGS sequence"/>
</dbReference>
<dbReference type="PRINTS" id="PR01036">
    <property type="entry name" value="TCRTETB"/>
</dbReference>
<feature type="transmembrane region" description="Helical" evidence="7">
    <location>
        <begin position="189"/>
        <end position="214"/>
    </location>
</feature>
<keyword evidence="4 7" id="KW-1133">Transmembrane helix</keyword>
<feature type="transmembrane region" description="Helical" evidence="7">
    <location>
        <begin position="130"/>
        <end position="150"/>
    </location>
</feature>
<keyword evidence="3 7" id="KW-0812">Transmembrane</keyword>
<sequence length="529" mass="57672">MSDFNSTEKLKEFRVTERSVHSSPSLSARDDKSLPSPSSNSINLESQTPTPPPYHVFPRSRKLQMVCIVSLAAIFSPLSSNIYFPALGEISRELNISMSLTTLTVTVYMIVQGLAPSFWGSFSDVVGRRVIFIGTFVVYIIANIALAVSQNYGELMAFRALQAAGSAATISIGAGVIGDITTSAERGGLVGIFGGVRMLGQGIGPVFGGILSQYLGFRSIFWFLVIVSAISLLSILCFLPETLRTIAGNGTVPLHGLHKPFIYTITGQKDAQEGAVPSGKKSKATIKTVLAPLTFLAEKDVFITLFFGSVVYTVWSMVTSSTSSLFESAYGLNTFQVGLTFLGNGFGCMSGSYTIGYLMDYNHKRTEREYCQQHNLPTETRINSKSHPDFPIEYARMRNTWWITALFIVCTAVYGVSLRTHLAVPIILQYIIAYCATAIFTINSALVIDLYPGASASATAVNNLMRCLIGAAGVAAVQPIIDALTAEWAFVLLAGITFHMVPLLLIEMRWGAGWRLERSERMKRKEQSI</sequence>
<gene>
    <name evidence="9" type="ORF">NUU61_002374</name>
</gene>
<feature type="region of interest" description="Disordered" evidence="6">
    <location>
        <begin position="1"/>
        <end position="53"/>
    </location>
</feature>
<dbReference type="AlphaFoldDB" id="A0A9W9FRJ0"/>
<dbReference type="GO" id="GO:0022857">
    <property type="term" value="F:transmembrane transporter activity"/>
    <property type="evidence" value="ECO:0007669"/>
    <property type="project" value="InterPro"/>
</dbReference>
<dbReference type="GO" id="GO:0005886">
    <property type="term" value="C:plasma membrane"/>
    <property type="evidence" value="ECO:0007669"/>
    <property type="project" value="TreeGrafter"/>
</dbReference>
<comment type="caution">
    <text evidence="9">The sequence shown here is derived from an EMBL/GenBank/DDBJ whole genome shotgun (WGS) entry which is preliminary data.</text>
</comment>
<feature type="domain" description="Major facilitator superfamily (MFS) profile" evidence="8">
    <location>
        <begin position="65"/>
        <end position="509"/>
    </location>
</feature>
<feature type="transmembrane region" description="Helical" evidence="7">
    <location>
        <begin position="430"/>
        <end position="451"/>
    </location>
</feature>
<dbReference type="EMBL" id="JAPMSZ010000004">
    <property type="protein sequence ID" value="KAJ5105027.1"/>
    <property type="molecule type" value="Genomic_DNA"/>
</dbReference>
<feature type="transmembrane region" description="Helical" evidence="7">
    <location>
        <begin position="156"/>
        <end position="177"/>
    </location>
</feature>
<evidence type="ECO:0000256" key="2">
    <source>
        <dbReference type="ARBA" id="ARBA00022448"/>
    </source>
</evidence>
<dbReference type="InterPro" id="IPR011701">
    <property type="entry name" value="MFS"/>
</dbReference>
<feature type="transmembrane region" description="Helical" evidence="7">
    <location>
        <begin position="400"/>
        <end position="418"/>
    </location>
</feature>
<dbReference type="OrthoDB" id="440553at2759"/>
<reference evidence="9" key="1">
    <citation type="submission" date="2022-11" db="EMBL/GenBank/DDBJ databases">
        <authorList>
            <person name="Petersen C."/>
        </authorList>
    </citation>
    <scope>NUCLEOTIDE SEQUENCE</scope>
    <source>
        <strain evidence="9">IBT 34128</strain>
    </source>
</reference>
<evidence type="ECO:0000256" key="6">
    <source>
        <dbReference type="SAM" id="MobiDB-lite"/>
    </source>
</evidence>
<dbReference type="FunFam" id="1.20.1720.10:FF:000009">
    <property type="entry name" value="MFS multidrug transporter"/>
    <property type="match status" value="1"/>
</dbReference>
<organism evidence="9 10">
    <name type="scientific">Penicillium alfredii</name>
    <dbReference type="NCBI Taxonomy" id="1506179"/>
    <lineage>
        <taxon>Eukaryota</taxon>
        <taxon>Fungi</taxon>
        <taxon>Dikarya</taxon>
        <taxon>Ascomycota</taxon>
        <taxon>Pezizomycotina</taxon>
        <taxon>Eurotiomycetes</taxon>
        <taxon>Eurotiomycetidae</taxon>
        <taxon>Eurotiales</taxon>
        <taxon>Aspergillaceae</taxon>
        <taxon>Penicillium</taxon>
    </lineage>
</organism>
<protein>
    <recommendedName>
        <fullName evidence="8">Major facilitator superfamily (MFS) profile domain-containing protein</fullName>
    </recommendedName>
</protein>
<evidence type="ECO:0000313" key="10">
    <source>
        <dbReference type="Proteomes" id="UP001141434"/>
    </source>
</evidence>
<comment type="subcellular location">
    <subcellularLocation>
        <location evidence="1">Membrane</location>
        <topology evidence="1">Multi-pass membrane protein</topology>
    </subcellularLocation>
</comment>
<feature type="compositionally biased region" description="Low complexity" evidence="6">
    <location>
        <begin position="34"/>
        <end position="46"/>
    </location>
</feature>
<feature type="transmembrane region" description="Helical" evidence="7">
    <location>
        <begin position="63"/>
        <end position="84"/>
    </location>
</feature>
<evidence type="ECO:0000313" key="9">
    <source>
        <dbReference type="EMBL" id="KAJ5105027.1"/>
    </source>
</evidence>
<keyword evidence="10" id="KW-1185">Reference proteome</keyword>
<keyword evidence="5 7" id="KW-0472">Membrane</keyword>
<feature type="transmembrane region" description="Helical" evidence="7">
    <location>
        <begin position="96"/>
        <end position="118"/>
    </location>
</feature>
<dbReference type="RefSeq" id="XP_056514023.1">
    <property type="nucleotide sequence ID" value="XM_056652956.1"/>
</dbReference>
<feature type="transmembrane region" description="Helical" evidence="7">
    <location>
        <begin position="463"/>
        <end position="481"/>
    </location>
</feature>
<reference evidence="9" key="2">
    <citation type="journal article" date="2023" name="IMA Fungus">
        <title>Comparative genomic study of the Penicillium genus elucidates a diverse pangenome and 15 lateral gene transfer events.</title>
        <authorList>
            <person name="Petersen C."/>
            <person name="Sorensen T."/>
            <person name="Nielsen M.R."/>
            <person name="Sondergaard T.E."/>
            <person name="Sorensen J.L."/>
            <person name="Fitzpatrick D.A."/>
            <person name="Frisvad J.C."/>
            <person name="Nielsen K.L."/>
        </authorList>
    </citation>
    <scope>NUCLEOTIDE SEQUENCE</scope>
    <source>
        <strain evidence="9">IBT 34128</strain>
    </source>
</reference>
<feature type="transmembrane region" description="Helical" evidence="7">
    <location>
        <begin position="338"/>
        <end position="359"/>
    </location>
</feature>
<evidence type="ECO:0000256" key="3">
    <source>
        <dbReference type="ARBA" id="ARBA00022692"/>
    </source>
</evidence>
<evidence type="ECO:0000256" key="7">
    <source>
        <dbReference type="SAM" id="Phobius"/>
    </source>
</evidence>
<dbReference type="Pfam" id="PF07690">
    <property type="entry name" value="MFS_1"/>
    <property type="match status" value="1"/>
</dbReference>
<dbReference type="PROSITE" id="PS50850">
    <property type="entry name" value="MFS"/>
    <property type="match status" value="1"/>
</dbReference>
<feature type="transmembrane region" description="Helical" evidence="7">
    <location>
        <begin position="220"/>
        <end position="239"/>
    </location>
</feature>
<dbReference type="InterPro" id="IPR036259">
    <property type="entry name" value="MFS_trans_sf"/>
</dbReference>
<evidence type="ECO:0000256" key="4">
    <source>
        <dbReference type="ARBA" id="ARBA00022989"/>
    </source>
</evidence>
<dbReference type="Gene3D" id="1.20.1250.20">
    <property type="entry name" value="MFS general substrate transporter like domains"/>
    <property type="match status" value="1"/>
</dbReference>
<feature type="compositionally biased region" description="Basic and acidic residues" evidence="6">
    <location>
        <begin position="1"/>
        <end position="20"/>
    </location>
</feature>